<evidence type="ECO:0000256" key="5">
    <source>
        <dbReference type="SAM" id="MobiDB-lite"/>
    </source>
</evidence>
<comment type="caution">
    <text evidence="7">The sequence shown here is derived from an EMBL/GenBank/DDBJ whole genome shotgun (WGS) entry which is preliminary data.</text>
</comment>
<evidence type="ECO:0000256" key="1">
    <source>
        <dbReference type="ARBA" id="ARBA00023015"/>
    </source>
</evidence>
<feature type="compositionally biased region" description="Low complexity" evidence="5">
    <location>
        <begin position="1"/>
        <end position="17"/>
    </location>
</feature>
<dbReference type="InterPro" id="IPR050109">
    <property type="entry name" value="HTH-type_TetR-like_transc_reg"/>
</dbReference>
<reference evidence="7" key="2">
    <citation type="submission" date="2020-09" db="EMBL/GenBank/DDBJ databases">
        <authorList>
            <person name="Sun Q."/>
            <person name="Ohkuma M."/>
        </authorList>
    </citation>
    <scope>NUCLEOTIDE SEQUENCE</scope>
    <source>
        <strain evidence="7">JCM 3051</strain>
    </source>
</reference>
<dbReference type="PROSITE" id="PS01081">
    <property type="entry name" value="HTH_TETR_1"/>
    <property type="match status" value="1"/>
</dbReference>
<dbReference type="GO" id="GO:0000976">
    <property type="term" value="F:transcription cis-regulatory region binding"/>
    <property type="evidence" value="ECO:0007669"/>
    <property type="project" value="TreeGrafter"/>
</dbReference>
<dbReference type="Gene3D" id="1.10.357.10">
    <property type="entry name" value="Tetracycline Repressor, domain 2"/>
    <property type="match status" value="1"/>
</dbReference>
<evidence type="ECO:0000256" key="2">
    <source>
        <dbReference type="ARBA" id="ARBA00023125"/>
    </source>
</evidence>
<dbReference type="Proteomes" id="UP000655589">
    <property type="component" value="Unassembled WGS sequence"/>
</dbReference>
<proteinExistence type="predicted"/>
<dbReference type="InterPro" id="IPR009057">
    <property type="entry name" value="Homeodomain-like_sf"/>
</dbReference>
<dbReference type="AlphaFoldDB" id="A0A8H9GJH3"/>
<evidence type="ECO:0000313" key="7">
    <source>
        <dbReference type="EMBL" id="GGM32815.1"/>
    </source>
</evidence>
<dbReference type="InterPro" id="IPR049445">
    <property type="entry name" value="TetR_SbtR-like_C"/>
</dbReference>
<keyword evidence="8" id="KW-1185">Reference proteome</keyword>
<dbReference type="InterPro" id="IPR023772">
    <property type="entry name" value="DNA-bd_HTH_TetR-type_CS"/>
</dbReference>
<keyword evidence="2 4" id="KW-0238">DNA-binding</keyword>
<dbReference type="PANTHER" id="PTHR30055:SF234">
    <property type="entry name" value="HTH-TYPE TRANSCRIPTIONAL REGULATOR BETI"/>
    <property type="match status" value="1"/>
</dbReference>
<keyword evidence="3" id="KW-0804">Transcription</keyword>
<reference evidence="7" key="1">
    <citation type="journal article" date="2014" name="Int. J. Syst. Evol. Microbiol.">
        <title>Complete genome sequence of Corynebacterium casei LMG S-19264T (=DSM 44701T), isolated from a smear-ripened cheese.</title>
        <authorList>
            <consortium name="US DOE Joint Genome Institute (JGI-PGF)"/>
            <person name="Walter F."/>
            <person name="Albersmeier A."/>
            <person name="Kalinowski J."/>
            <person name="Ruckert C."/>
        </authorList>
    </citation>
    <scope>NUCLEOTIDE SEQUENCE</scope>
    <source>
        <strain evidence="7">JCM 3051</strain>
    </source>
</reference>
<feature type="region of interest" description="Disordered" evidence="5">
    <location>
        <begin position="1"/>
        <end position="31"/>
    </location>
</feature>
<dbReference type="RefSeq" id="WP_212759787.1">
    <property type="nucleotide sequence ID" value="NZ_BMPT01000012.1"/>
</dbReference>
<feature type="domain" description="HTH tetR-type" evidence="6">
    <location>
        <begin position="38"/>
        <end position="97"/>
    </location>
</feature>
<evidence type="ECO:0000256" key="3">
    <source>
        <dbReference type="ARBA" id="ARBA00023163"/>
    </source>
</evidence>
<name>A0A8H9GJH3_9MICO</name>
<gene>
    <name evidence="7" type="ORF">GCM10010102_30420</name>
</gene>
<dbReference type="SUPFAM" id="SSF48498">
    <property type="entry name" value="Tetracyclin repressor-like, C-terminal domain"/>
    <property type="match status" value="1"/>
</dbReference>
<dbReference type="InterPro" id="IPR001647">
    <property type="entry name" value="HTH_TetR"/>
</dbReference>
<protein>
    <submittedName>
        <fullName evidence="7">TetR family transcriptional regulator</fullName>
    </submittedName>
</protein>
<keyword evidence="1" id="KW-0805">Transcription regulation</keyword>
<dbReference type="PRINTS" id="PR00455">
    <property type="entry name" value="HTHTETR"/>
</dbReference>
<feature type="DNA-binding region" description="H-T-H motif" evidence="4">
    <location>
        <begin position="60"/>
        <end position="79"/>
    </location>
</feature>
<evidence type="ECO:0000256" key="4">
    <source>
        <dbReference type="PROSITE-ProRule" id="PRU00335"/>
    </source>
</evidence>
<evidence type="ECO:0000259" key="6">
    <source>
        <dbReference type="PROSITE" id="PS50977"/>
    </source>
</evidence>
<dbReference type="Pfam" id="PF00440">
    <property type="entry name" value="TetR_N"/>
    <property type="match status" value="1"/>
</dbReference>
<accession>A0A8H9GJH3</accession>
<dbReference type="GO" id="GO:0003700">
    <property type="term" value="F:DNA-binding transcription factor activity"/>
    <property type="evidence" value="ECO:0007669"/>
    <property type="project" value="TreeGrafter"/>
</dbReference>
<dbReference type="SUPFAM" id="SSF46689">
    <property type="entry name" value="Homeodomain-like"/>
    <property type="match status" value="1"/>
</dbReference>
<dbReference type="InterPro" id="IPR036271">
    <property type="entry name" value="Tet_transcr_reg_TetR-rel_C_sf"/>
</dbReference>
<evidence type="ECO:0000313" key="8">
    <source>
        <dbReference type="Proteomes" id="UP000655589"/>
    </source>
</evidence>
<organism evidence="7 8">
    <name type="scientific">Promicromonospora citrea</name>
    <dbReference type="NCBI Taxonomy" id="43677"/>
    <lineage>
        <taxon>Bacteria</taxon>
        <taxon>Bacillati</taxon>
        <taxon>Actinomycetota</taxon>
        <taxon>Actinomycetes</taxon>
        <taxon>Micrococcales</taxon>
        <taxon>Promicromonosporaceae</taxon>
        <taxon>Promicromonospora</taxon>
    </lineage>
</organism>
<dbReference type="PROSITE" id="PS50977">
    <property type="entry name" value="HTH_TETR_2"/>
    <property type="match status" value="1"/>
</dbReference>
<sequence length="225" mass="23915">MRPAATPADPAAAVVTPETSPPGTVLPDGGRPLRADAARNREAVLTAAEEEFAARGLEASISAIARRAGIAKGTVFRHFATKEDLATAIAARHARELTAIARRLRGSTDPEAALLEFLTEAAGRLQRRRVAVLMTVPAPGSELDRLQREVHDAVVPLVDEARAAGVLREDVTGTDVFLLMCAPVHTVDALADPPPELWRRYVGVVFDGLRPAGASPLAHPAPTWR</sequence>
<dbReference type="Pfam" id="PF21597">
    <property type="entry name" value="TetR_C_43"/>
    <property type="match status" value="1"/>
</dbReference>
<dbReference type="PANTHER" id="PTHR30055">
    <property type="entry name" value="HTH-TYPE TRANSCRIPTIONAL REGULATOR RUTR"/>
    <property type="match status" value="1"/>
</dbReference>
<dbReference type="EMBL" id="BMPT01000012">
    <property type="protein sequence ID" value="GGM32815.1"/>
    <property type="molecule type" value="Genomic_DNA"/>
</dbReference>